<dbReference type="PANTHER" id="PTHR43124:SF3">
    <property type="entry name" value="CHLORAMPHENICOL EFFLUX PUMP RV0191"/>
    <property type="match status" value="1"/>
</dbReference>
<proteinExistence type="predicted"/>
<feature type="transmembrane region" description="Helical" evidence="6">
    <location>
        <begin position="70"/>
        <end position="89"/>
    </location>
</feature>
<feature type="transmembrane region" description="Helical" evidence="6">
    <location>
        <begin position="124"/>
        <end position="148"/>
    </location>
</feature>
<evidence type="ECO:0000313" key="9">
    <source>
        <dbReference type="Proteomes" id="UP000261704"/>
    </source>
</evidence>
<feature type="transmembrane region" description="Helical" evidence="6">
    <location>
        <begin position="296"/>
        <end position="319"/>
    </location>
</feature>
<dbReference type="InterPro" id="IPR036259">
    <property type="entry name" value="MFS_trans_sf"/>
</dbReference>
<evidence type="ECO:0000256" key="1">
    <source>
        <dbReference type="ARBA" id="ARBA00004651"/>
    </source>
</evidence>
<evidence type="ECO:0000259" key="7">
    <source>
        <dbReference type="PROSITE" id="PS50850"/>
    </source>
</evidence>
<feature type="transmembrane region" description="Helical" evidence="6">
    <location>
        <begin position="370"/>
        <end position="388"/>
    </location>
</feature>
<dbReference type="InterPro" id="IPR020846">
    <property type="entry name" value="MFS_dom"/>
</dbReference>
<dbReference type="Pfam" id="PF07690">
    <property type="entry name" value="MFS_1"/>
    <property type="match status" value="2"/>
</dbReference>
<accession>A0A347UKJ3</accession>
<feature type="transmembrane region" description="Helical" evidence="6">
    <location>
        <begin position="238"/>
        <end position="259"/>
    </location>
</feature>
<keyword evidence="3 6" id="KW-0812">Transmembrane</keyword>
<dbReference type="PANTHER" id="PTHR43124">
    <property type="entry name" value="PURINE EFFLUX PUMP PBUE"/>
    <property type="match status" value="1"/>
</dbReference>
<reference evidence="8 9" key="1">
    <citation type="submission" date="2018-09" db="EMBL/GenBank/DDBJ databases">
        <title>Profundibacter amoris BAR1 gen. nov., sp. nov., a new member of the Roseobacter clade isolated at Lokis Castle Vent Field on the Arctic Mid-Oceanic Ridge.</title>
        <authorList>
            <person name="Le Moine Bauer S."/>
            <person name="Sjoeberg A.G."/>
            <person name="L'Haridon S."/>
            <person name="Stokke R."/>
            <person name="Roalkvam I."/>
            <person name="Steen I.H."/>
            <person name="Dahle H."/>
        </authorList>
    </citation>
    <scope>NUCLEOTIDE SEQUENCE [LARGE SCALE GENOMIC DNA]</scope>
    <source>
        <strain evidence="8 9">BAR1</strain>
    </source>
</reference>
<keyword evidence="9" id="KW-1185">Reference proteome</keyword>
<feature type="transmembrane region" description="Helical" evidence="6">
    <location>
        <begin position="46"/>
        <end position="63"/>
    </location>
</feature>
<feature type="domain" description="Major facilitator superfamily (MFS) profile" evidence="7">
    <location>
        <begin position="4"/>
        <end position="394"/>
    </location>
</feature>
<keyword evidence="5 6" id="KW-0472">Membrane</keyword>
<evidence type="ECO:0000256" key="2">
    <source>
        <dbReference type="ARBA" id="ARBA00022475"/>
    </source>
</evidence>
<evidence type="ECO:0000256" key="6">
    <source>
        <dbReference type="SAM" id="Phobius"/>
    </source>
</evidence>
<keyword evidence="2" id="KW-1003">Cell membrane</keyword>
<dbReference type="GO" id="GO:0005886">
    <property type="term" value="C:plasma membrane"/>
    <property type="evidence" value="ECO:0007669"/>
    <property type="project" value="UniProtKB-SubCell"/>
</dbReference>
<keyword evidence="4 6" id="KW-1133">Transmembrane helix</keyword>
<name>A0A347UKJ3_9RHOB</name>
<dbReference type="AlphaFoldDB" id="A0A347UKJ3"/>
<dbReference type="GO" id="GO:0022857">
    <property type="term" value="F:transmembrane transporter activity"/>
    <property type="evidence" value="ECO:0007669"/>
    <property type="project" value="InterPro"/>
</dbReference>
<dbReference type="PROSITE" id="PS50850">
    <property type="entry name" value="MFS"/>
    <property type="match status" value="1"/>
</dbReference>
<dbReference type="Proteomes" id="UP000261704">
    <property type="component" value="Chromosome"/>
</dbReference>
<comment type="subcellular location">
    <subcellularLocation>
        <location evidence="1">Cell membrane</location>
        <topology evidence="1">Multi-pass membrane protein</topology>
    </subcellularLocation>
</comment>
<dbReference type="Gene3D" id="1.20.1250.20">
    <property type="entry name" value="MFS general substrate transporter like domains"/>
    <property type="match status" value="2"/>
</dbReference>
<dbReference type="RefSeq" id="WP_118944023.1">
    <property type="nucleotide sequence ID" value="NZ_CP032125.1"/>
</dbReference>
<feature type="transmembrane region" description="Helical" evidence="6">
    <location>
        <begin position="331"/>
        <end position="350"/>
    </location>
</feature>
<dbReference type="InterPro" id="IPR011701">
    <property type="entry name" value="MFS"/>
</dbReference>
<dbReference type="InterPro" id="IPR050189">
    <property type="entry name" value="MFS_Efflux_Transporters"/>
</dbReference>
<organism evidence="8 9">
    <name type="scientific">Profundibacter amoris</name>
    <dbReference type="NCBI Taxonomy" id="2171755"/>
    <lineage>
        <taxon>Bacteria</taxon>
        <taxon>Pseudomonadati</taxon>
        <taxon>Pseudomonadota</taxon>
        <taxon>Alphaproteobacteria</taxon>
        <taxon>Rhodobacterales</taxon>
        <taxon>Paracoccaceae</taxon>
        <taxon>Profundibacter</taxon>
    </lineage>
</organism>
<evidence type="ECO:0000313" key="8">
    <source>
        <dbReference type="EMBL" id="AXX99371.1"/>
    </source>
</evidence>
<feature type="transmembrane region" description="Helical" evidence="6">
    <location>
        <begin position="95"/>
        <end position="117"/>
    </location>
</feature>
<feature type="transmembrane region" description="Helical" evidence="6">
    <location>
        <begin position="271"/>
        <end position="290"/>
    </location>
</feature>
<evidence type="ECO:0000256" key="4">
    <source>
        <dbReference type="ARBA" id="ARBA00022989"/>
    </source>
</evidence>
<evidence type="ECO:0000256" key="5">
    <source>
        <dbReference type="ARBA" id="ARBA00023136"/>
    </source>
</evidence>
<gene>
    <name evidence="8" type="ORF">BAR1_16380</name>
</gene>
<evidence type="ECO:0000256" key="3">
    <source>
        <dbReference type="ARBA" id="ARBA00022692"/>
    </source>
</evidence>
<dbReference type="SUPFAM" id="SSF103473">
    <property type="entry name" value="MFS general substrate transporter"/>
    <property type="match status" value="1"/>
</dbReference>
<dbReference type="EMBL" id="CP032125">
    <property type="protein sequence ID" value="AXX99371.1"/>
    <property type="molecule type" value="Genomic_DNA"/>
</dbReference>
<dbReference type="KEGG" id="pamo:BAR1_16380"/>
<sequence length="394" mass="41464">MKLGIFTLVLAYMLSQFYRAFLAVLTPALKTDIGALPDDLSLASGMWFLAFAVMQLPVGWALDKIGPKRTASILLAFGGAGGALVFGLAQSPLHIIIAMVLLGIGCAPVLMASFYIFARSFPPVVFASLAGAIIGFGSLGNIASSMPMTWASEVFGWRETLFALAVITLAVALAILLFVKDPETPVHEQDAKGSVLSLLKMPALWLIIPMMTVNYAAAAGIRGLWIGPYLSDVYAADAAMIGKATLAMGLAMALGNFVYGPLDRLFPTRKWIVFWGNLAAALSLLSLYFLPASSLWLSIAMMAAVGLFAASFAVIIAHARAFIPPHLTGRGVTLLNLFGIGGAGILQSLSGRVHGAALVGATGPAQPYQALFLFFGGAVLVGVLIYGFSQDRTD</sequence>
<protein>
    <submittedName>
        <fullName evidence="8">MFS transporter</fullName>
    </submittedName>
</protein>
<dbReference type="OrthoDB" id="272777at2"/>
<feature type="transmembrane region" description="Helical" evidence="6">
    <location>
        <begin position="203"/>
        <end position="226"/>
    </location>
</feature>
<feature type="transmembrane region" description="Helical" evidence="6">
    <location>
        <begin position="160"/>
        <end position="179"/>
    </location>
</feature>